<organism evidence="3 4">
    <name type="scientific">Luedemannella flava</name>
    <dbReference type="NCBI Taxonomy" id="349316"/>
    <lineage>
        <taxon>Bacteria</taxon>
        <taxon>Bacillati</taxon>
        <taxon>Actinomycetota</taxon>
        <taxon>Actinomycetes</taxon>
        <taxon>Micromonosporales</taxon>
        <taxon>Micromonosporaceae</taxon>
        <taxon>Luedemannella</taxon>
    </lineage>
</organism>
<dbReference type="EMBL" id="BAAALT010000002">
    <property type="protein sequence ID" value="GAA1782444.1"/>
    <property type="molecule type" value="Genomic_DNA"/>
</dbReference>
<evidence type="ECO:0000313" key="4">
    <source>
        <dbReference type="Proteomes" id="UP001500218"/>
    </source>
</evidence>
<dbReference type="HAMAP" id="MF_00799">
    <property type="entry name" value="UPF0336"/>
    <property type="match status" value="1"/>
</dbReference>
<dbReference type="CDD" id="cd03441">
    <property type="entry name" value="R_hydratase_like"/>
    <property type="match status" value="1"/>
</dbReference>
<dbReference type="SUPFAM" id="SSF54637">
    <property type="entry name" value="Thioesterase/thiol ester dehydrase-isomerase"/>
    <property type="match status" value="1"/>
</dbReference>
<dbReference type="PIRSF" id="PIRSF018072">
    <property type="entry name" value="UCP018072"/>
    <property type="match status" value="1"/>
</dbReference>
<evidence type="ECO:0000313" key="3">
    <source>
        <dbReference type="EMBL" id="GAA1782444.1"/>
    </source>
</evidence>
<dbReference type="Pfam" id="PF13452">
    <property type="entry name" value="FAS1_DH_region"/>
    <property type="match status" value="1"/>
</dbReference>
<accession>A0ABN2LBJ6</accession>
<dbReference type="RefSeq" id="WP_344124982.1">
    <property type="nucleotide sequence ID" value="NZ_BAAALT010000002.1"/>
</dbReference>
<protein>
    <recommendedName>
        <fullName evidence="1">UPF0336 protein GCM10009682_00800</fullName>
    </recommendedName>
</protein>
<reference evidence="3 4" key="1">
    <citation type="journal article" date="2019" name="Int. J. Syst. Evol. Microbiol.">
        <title>The Global Catalogue of Microorganisms (GCM) 10K type strain sequencing project: providing services to taxonomists for standard genome sequencing and annotation.</title>
        <authorList>
            <consortium name="The Broad Institute Genomics Platform"/>
            <consortium name="The Broad Institute Genome Sequencing Center for Infectious Disease"/>
            <person name="Wu L."/>
            <person name="Ma J."/>
        </authorList>
    </citation>
    <scope>NUCLEOTIDE SEQUENCE [LARGE SCALE GENOMIC DNA]</scope>
    <source>
        <strain evidence="3 4">JCM 13250</strain>
    </source>
</reference>
<comment type="similarity">
    <text evidence="1">Belongs to the UPF0336 family.</text>
</comment>
<dbReference type="Proteomes" id="UP001500218">
    <property type="component" value="Unassembled WGS sequence"/>
</dbReference>
<keyword evidence="4" id="KW-1185">Reference proteome</keyword>
<proteinExistence type="inferred from homology"/>
<dbReference type="InterPro" id="IPR029069">
    <property type="entry name" value="HotDog_dom_sf"/>
</dbReference>
<dbReference type="InterPro" id="IPR039569">
    <property type="entry name" value="FAS1-like_DH_region"/>
</dbReference>
<comment type="caution">
    <text evidence="3">The sequence shown here is derived from an EMBL/GenBank/DDBJ whole genome shotgun (WGS) entry which is preliminary data.</text>
</comment>
<name>A0ABN2LBJ6_9ACTN</name>
<dbReference type="Gene3D" id="3.10.129.10">
    <property type="entry name" value="Hotdog Thioesterase"/>
    <property type="match status" value="1"/>
</dbReference>
<evidence type="ECO:0000256" key="1">
    <source>
        <dbReference type="HAMAP-Rule" id="MF_00799"/>
    </source>
</evidence>
<gene>
    <name evidence="3" type="ORF">GCM10009682_00800</name>
</gene>
<sequence>MPLDASLTGKSYPPSPPYEVGREKIREFADAIGAPDAAYRDVAAAKELGHPDVIAPPTFPVIFSGTINDTLIADPALGLDFSRVVHGDQRFAYVRPVRAGDRLVCRATIEDIQSRVGNDFITTRGEISTEDGEPVLTLWCRLVVRGE</sequence>
<feature type="domain" description="FAS1-like dehydratase" evidence="2">
    <location>
        <begin position="9"/>
        <end position="137"/>
    </location>
</feature>
<evidence type="ECO:0000259" key="2">
    <source>
        <dbReference type="Pfam" id="PF13452"/>
    </source>
</evidence>
<dbReference type="InterPro" id="IPR016709">
    <property type="entry name" value="HadA-like"/>
</dbReference>